<dbReference type="EMBL" id="WHUT02000002">
    <property type="protein sequence ID" value="NUB43738.1"/>
    <property type="molecule type" value="Genomic_DNA"/>
</dbReference>
<comment type="caution">
    <text evidence="2">The sequence shown here is derived from an EMBL/GenBank/DDBJ whole genome shotgun (WGS) entry which is preliminary data.</text>
</comment>
<keyword evidence="1" id="KW-1133">Transmembrane helix</keyword>
<evidence type="ECO:0000313" key="3">
    <source>
        <dbReference type="Proteomes" id="UP000484076"/>
    </source>
</evidence>
<dbReference type="RefSeq" id="WP_152824213.1">
    <property type="nucleotide sequence ID" value="NZ_WHUT02000002.1"/>
</dbReference>
<keyword evidence="1" id="KW-0472">Membrane</keyword>
<gene>
    <name evidence="2" type="ORF">GEU84_005025</name>
</gene>
<evidence type="ECO:0000256" key="1">
    <source>
        <dbReference type="SAM" id="Phobius"/>
    </source>
</evidence>
<dbReference type="InterPro" id="IPR025461">
    <property type="entry name" value="ABA4-like"/>
</dbReference>
<name>A0A8X8GXN8_9RHOB</name>
<reference evidence="2" key="1">
    <citation type="submission" date="2020-05" db="EMBL/GenBank/DDBJ databases">
        <title>Fertoebacter nigrum gen. nov., sp. nov., a new member of the family Rhodobacteraceae.</title>
        <authorList>
            <person name="Szuroczki S."/>
            <person name="Abbaszade G."/>
            <person name="Buni D."/>
            <person name="Schumann P."/>
            <person name="Toth E."/>
        </authorList>
    </citation>
    <scope>NUCLEOTIDE SEQUENCE</scope>
    <source>
        <strain evidence="2">RG-N-1a</strain>
    </source>
</reference>
<dbReference type="Pfam" id="PF14108">
    <property type="entry name" value="ABA4-like"/>
    <property type="match status" value="1"/>
</dbReference>
<proteinExistence type="predicted"/>
<feature type="transmembrane region" description="Helical" evidence="1">
    <location>
        <begin position="6"/>
        <end position="25"/>
    </location>
</feature>
<feature type="transmembrane region" description="Helical" evidence="1">
    <location>
        <begin position="78"/>
        <end position="98"/>
    </location>
</feature>
<keyword evidence="3" id="KW-1185">Reference proteome</keyword>
<keyword evidence="1" id="KW-0812">Transmembrane</keyword>
<feature type="transmembrane region" description="Helical" evidence="1">
    <location>
        <begin position="37"/>
        <end position="58"/>
    </location>
</feature>
<feature type="transmembrane region" description="Helical" evidence="1">
    <location>
        <begin position="110"/>
        <end position="130"/>
    </location>
</feature>
<protein>
    <submittedName>
        <fullName evidence="2">DUF4281 domain-containing protein</fullName>
    </submittedName>
</protein>
<organism evidence="2 3">
    <name type="scientific">Fertoeibacter niger</name>
    <dbReference type="NCBI Taxonomy" id="2656921"/>
    <lineage>
        <taxon>Bacteria</taxon>
        <taxon>Pseudomonadati</taxon>
        <taxon>Pseudomonadota</taxon>
        <taxon>Alphaproteobacteria</taxon>
        <taxon>Rhodobacterales</taxon>
        <taxon>Paracoccaceae</taxon>
        <taxon>Fertoeibacter</taxon>
    </lineage>
</organism>
<accession>A0A8X8GXN8</accession>
<sequence>MPPDPHVLFGYSGPLVMLGWAALLATPLAPRVADAVASLLIPLLLSLAYTALVMAHWAGAEGGFDSLANVMLLFDNPAIALAGWLHYLAFDLFVGAWIARTARAEGIAHLFILPCLVLAFLFGPAGYLAFTGLRAVQRLRHLSVGAVT</sequence>
<dbReference type="AlphaFoldDB" id="A0A8X8GXN8"/>
<evidence type="ECO:0000313" key="2">
    <source>
        <dbReference type="EMBL" id="NUB43738.1"/>
    </source>
</evidence>
<dbReference type="Proteomes" id="UP000484076">
    <property type="component" value="Unassembled WGS sequence"/>
</dbReference>